<protein>
    <submittedName>
        <fullName evidence="1">Uncharacterized protein</fullName>
    </submittedName>
</protein>
<name>A0A8S1NAG0_9CILI</name>
<dbReference type="EMBL" id="CAJJDN010000050">
    <property type="protein sequence ID" value="CAD8087041.1"/>
    <property type="molecule type" value="Genomic_DNA"/>
</dbReference>
<organism evidence="1 2">
    <name type="scientific">Paramecium sonneborni</name>
    <dbReference type="NCBI Taxonomy" id="65129"/>
    <lineage>
        <taxon>Eukaryota</taxon>
        <taxon>Sar</taxon>
        <taxon>Alveolata</taxon>
        <taxon>Ciliophora</taxon>
        <taxon>Intramacronucleata</taxon>
        <taxon>Oligohymenophorea</taxon>
        <taxon>Peniculida</taxon>
        <taxon>Parameciidae</taxon>
        <taxon>Paramecium</taxon>
    </lineage>
</organism>
<sequence>MVIFDSKAISSRQQKNLEKYVLAQAMRDLTLKNKKNQYPEILNSFNRIENFQIKVNEHILISQNIQARYNNSKKGRDEISQFQSRAALQISIFHQNQIVSL</sequence>
<dbReference type="AlphaFoldDB" id="A0A8S1NAG0"/>
<proteinExistence type="predicted"/>
<comment type="caution">
    <text evidence="1">The sequence shown here is derived from an EMBL/GenBank/DDBJ whole genome shotgun (WGS) entry which is preliminary data.</text>
</comment>
<dbReference type="Proteomes" id="UP000692954">
    <property type="component" value="Unassembled WGS sequence"/>
</dbReference>
<reference evidence="1" key="1">
    <citation type="submission" date="2021-01" db="EMBL/GenBank/DDBJ databases">
        <authorList>
            <consortium name="Genoscope - CEA"/>
            <person name="William W."/>
        </authorList>
    </citation>
    <scope>NUCLEOTIDE SEQUENCE</scope>
</reference>
<accession>A0A8S1NAG0</accession>
<gene>
    <name evidence="1" type="ORF">PSON_ATCC_30995.1.T0500317</name>
</gene>
<evidence type="ECO:0000313" key="1">
    <source>
        <dbReference type="EMBL" id="CAD8087041.1"/>
    </source>
</evidence>
<evidence type="ECO:0000313" key="2">
    <source>
        <dbReference type="Proteomes" id="UP000692954"/>
    </source>
</evidence>
<keyword evidence="2" id="KW-1185">Reference proteome</keyword>